<dbReference type="KEGG" id="mprt:ET475_00495"/>
<dbReference type="Proteomes" id="UP000293995">
    <property type="component" value="Chromosome"/>
</dbReference>
<keyword evidence="2" id="KW-1185">Reference proteome</keyword>
<organism evidence="1 2">
    <name type="scientific">Microbacterium protaetiae</name>
    <dbReference type="NCBI Taxonomy" id="2509458"/>
    <lineage>
        <taxon>Bacteria</taxon>
        <taxon>Bacillati</taxon>
        <taxon>Actinomycetota</taxon>
        <taxon>Actinomycetes</taxon>
        <taxon>Micrococcales</taxon>
        <taxon>Microbacteriaceae</taxon>
        <taxon>Microbacterium</taxon>
    </lineage>
</organism>
<reference evidence="1 2" key="1">
    <citation type="submission" date="2019-01" db="EMBL/GenBank/DDBJ databases">
        <title>Genome sequencing of strain DFW100M-13.</title>
        <authorList>
            <person name="Heo J."/>
            <person name="Kim S.-J."/>
            <person name="Kim J.-S."/>
            <person name="Hong S.-B."/>
            <person name="Kwon S.-W."/>
        </authorList>
    </citation>
    <scope>NUCLEOTIDE SEQUENCE [LARGE SCALE GENOMIC DNA]</scope>
    <source>
        <strain evidence="1 2">DFW100M-13</strain>
    </source>
</reference>
<name>A0A4P6E970_9MICO</name>
<evidence type="ECO:0000313" key="2">
    <source>
        <dbReference type="Proteomes" id="UP000293995"/>
    </source>
</evidence>
<dbReference type="EMBL" id="CP035494">
    <property type="protein sequence ID" value="QAY58630.1"/>
    <property type="molecule type" value="Genomic_DNA"/>
</dbReference>
<dbReference type="OrthoDB" id="9781333at2"/>
<gene>
    <name evidence="1" type="ORF">ET475_00495</name>
</gene>
<sequence>MVQTADGVISPASVESCTKKAVTGGMKYTNCKICTWVGAWSMSFHADFTIKTSAPDTINAVRDWAWSWGGPVSQTSHTLAIGQATENSNGAAWARYTGTFTGPLIGTKTEWVGLWVGGNSYGDNHSGG</sequence>
<protein>
    <submittedName>
        <fullName evidence="1">Uncharacterized protein</fullName>
    </submittedName>
</protein>
<dbReference type="AlphaFoldDB" id="A0A4P6E970"/>
<proteinExistence type="predicted"/>
<evidence type="ECO:0000313" key="1">
    <source>
        <dbReference type="EMBL" id="QAY58630.1"/>
    </source>
</evidence>
<accession>A0A4P6E970</accession>